<keyword evidence="1" id="KW-1133">Transmembrane helix</keyword>
<sequence>MKLASAQGKTDRDITFFYSLLGYCSDKPTTHSRGPDMLTRIMNHFFRLTIFGALFIGFGLPFYVYL</sequence>
<protein>
    <submittedName>
        <fullName evidence="2">Uncharacterized protein</fullName>
    </submittedName>
</protein>
<evidence type="ECO:0000313" key="3">
    <source>
        <dbReference type="Proteomes" id="UP000263418"/>
    </source>
</evidence>
<dbReference type="Proteomes" id="UP000263418">
    <property type="component" value="Chromosome 2"/>
</dbReference>
<keyword evidence="1" id="KW-0812">Transmembrane</keyword>
<proteinExistence type="predicted"/>
<evidence type="ECO:0000256" key="1">
    <source>
        <dbReference type="SAM" id="Phobius"/>
    </source>
</evidence>
<reference evidence="2 3" key="1">
    <citation type="submission" date="2017-01" db="EMBL/GenBank/DDBJ databases">
        <title>Complete Genome Sequence of Vibrio vulnificus FORC_053.</title>
        <authorList>
            <consortium name="Food-borne Pathogen Omics Research Center"/>
            <person name="Chung H.Y."/>
            <person name="Na E.J."/>
            <person name="Song J.S."/>
            <person name="Kim H."/>
            <person name="Lee J.-H."/>
            <person name="Ryu S."/>
            <person name="Choi S.H."/>
        </authorList>
    </citation>
    <scope>NUCLEOTIDE SEQUENCE [LARGE SCALE GENOMIC DNA]</scope>
    <source>
        <strain evidence="2 3">FORC_053</strain>
    </source>
</reference>
<name>A0AAN1PRK5_VIBVL</name>
<feature type="transmembrane region" description="Helical" evidence="1">
    <location>
        <begin position="45"/>
        <end position="65"/>
    </location>
</feature>
<organism evidence="2 3">
    <name type="scientific">Vibrio vulnificus</name>
    <dbReference type="NCBI Taxonomy" id="672"/>
    <lineage>
        <taxon>Bacteria</taxon>
        <taxon>Pseudomonadati</taxon>
        <taxon>Pseudomonadota</taxon>
        <taxon>Gammaproteobacteria</taxon>
        <taxon>Vibrionales</taxon>
        <taxon>Vibrionaceae</taxon>
        <taxon>Vibrio</taxon>
    </lineage>
</organism>
<gene>
    <name evidence="2" type="ORF">FORC53_3071</name>
</gene>
<accession>A0AAN1PRK5</accession>
<dbReference type="EMBL" id="CP019291">
    <property type="protein sequence ID" value="AXX61410.1"/>
    <property type="molecule type" value="Genomic_DNA"/>
</dbReference>
<dbReference type="AlphaFoldDB" id="A0AAN1PRK5"/>
<keyword evidence="1" id="KW-0472">Membrane</keyword>
<evidence type="ECO:0000313" key="2">
    <source>
        <dbReference type="EMBL" id="AXX61410.1"/>
    </source>
</evidence>
<dbReference type="RefSeq" id="WP_011151538.1">
    <property type="nucleotide sequence ID" value="NZ_JAODPP010000002.1"/>
</dbReference>